<gene>
    <name evidence="1" type="ORF">SAMN04488058_1453</name>
</gene>
<accession>A0A1H7D715</accession>
<sequence length="72" mass="8121">MVVGIWALVAPSPQQGGSMTVQHTPQHEERPFKTAAEVRREPRPEQTDAEIEAWVMEQIRADKKTLDLLATL</sequence>
<dbReference type="Proteomes" id="UP000199223">
    <property type="component" value="Unassembled WGS sequence"/>
</dbReference>
<evidence type="ECO:0000313" key="1">
    <source>
        <dbReference type="EMBL" id="SEJ93985.1"/>
    </source>
</evidence>
<reference evidence="2" key="1">
    <citation type="submission" date="2016-10" db="EMBL/GenBank/DDBJ databases">
        <authorList>
            <person name="Varghese N."/>
            <person name="Submissions S."/>
        </authorList>
    </citation>
    <scope>NUCLEOTIDE SEQUENCE [LARGE SCALE GENOMIC DNA]</scope>
    <source>
        <strain evidence="2">CGMCC 1.10218</strain>
    </source>
</reference>
<keyword evidence="2" id="KW-1185">Reference proteome</keyword>
<dbReference type="STRING" id="856736.SAMN04488058_1453"/>
<name>A0A1H7D715_9DEIO</name>
<protein>
    <submittedName>
        <fullName evidence="1">Uncharacterized protein</fullName>
    </submittedName>
</protein>
<proteinExistence type="predicted"/>
<dbReference type="AlphaFoldDB" id="A0A1H7D715"/>
<dbReference type="EMBL" id="FNZA01000045">
    <property type="protein sequence ID" value="SEJ93985.1"/>
    <property type="molecule type" value="Genomic_DNA"/>
</dbReference>
<evidence type="ECO:0000313" key="2">
    <source>
        <dbReference type="Proteomes" id="UP000199223"/>
    </source>
</evidence>
<organism evidence="1 2">
    <name type="scientific">Deinococcus reticulitermitis</name>
    <dbReference type="NCBI Taxonomy" id="856736"/>
    <lineage>
        <taxon>Bacteria</taxon>
        <taxon>Thermotogati</taxon>
        <taxon>Deinococcota</taxon>
        <taxon>Deinococci</taxon>
        <taxon>Deinococcales</taxon>
        <taxon>Deinococcaceae</taxon>
        <taxon>Deinococcus</taxon>
    </lineage>
</organism>